<reference evidence="1 2" key="1">
    <citation type="submission" date="2016-10" db="EMBL/GenBank/DDBJ databases">
        <authorList>
            <person name="de Groot N.N."/>
        </authorList>
    </citation>
    <scope>NUCLEOTIDE SEQUENCE [LARGE SCALE GENOMIC DNA]</scope>
    <source>
        <strain evidence="1 2">CGMCC 4.3510</strain>
    </source>
</reference>
<dbReference type="RefSeq" id="WP_143120735.1">
    <property type="nucleotide sequence ID" value="NZ_FONG01000042.1"/>
</dbReference>
<accession>A0A1I2MU54</accession>
<name>A0A1I2MU54_9ACTN</name>
<proteinExistence type="predicted"/>
<gene>
    <name evidence="1" type="ORF">SAMN05216251_1429</name>
</gene>
<evidence type="ECO:0000313" key="2">
    <source>
        <dbReference type="Proteomes" id="UP000199323"/>
    </source>
</evidence>
<keyword evidence="2" id="KW-1185">Reference proteome</keyword>
<dbReference type="AlphaFoldDB" id="A0A1I2MU54"/>
<dbReference type="STRING" id="380248.SAMN05216251_1429"/>
<organism evidence="1 2">
    <name type="scientific">Actinacidiphila alni</name>
    <dbReference type="NCBI Taxonomy" id="380248"/>
    <lineage>
        <taxon>Bacteria</taxon>
        <taxon>Bacillati</taxon>
        <taxon>Actinomycetota</taxon>
        <taxon>Actinomycetes</taxon>
        <taxon>Kitasatosporales</taxon>
        <taxon>Streptomycetaceae</taxon>
        <taxon>Actinacidiphila</taxon>
    </lineage>
</organism>
<dbReference type="EMBL" id="FONG01000042">
    <property type="protein sequence ID" value="SFF94199.1"/>
    <property type="molecule type" value="Genomic_DNA"/>
</dbReference>
<evidence type="ECO:0000313" key="1">
    <source>
        <dbReference type="EMBL" id="SFF94199.1"/>
    </source>
</evidence>
<dbReference type="OrthoDB" id="4296871at2"/>
<dbReference type="Proteomes" id="UP000199323">
    <property type="component" value="Unassembled WGS sequence"/>
</dbReference>
<sequence length="117" mass="12955">MTGRDGTPVVIPPAGTDDNPHAHLDAVVAAEVGWGNRIERDWYVIDWHFGYWDLVLARPFHIAELRETFAFPESVVLTATGPRPGQKPSLFLGDSRFVSITSPLPKDWPYGEGEVGL</sequence>
<protein>
    <submittedName>
        <fullName evidence="1">Uncharacterized protein</fullName>
    </submittedName>
</protein>